<evidence type="ECO:0000313" key="1">
    <source>
        <dbReference type="EMBL" id="MCB8875782.1"/>
    </source>
</evidence>
<evidence type="ECO:0008006" key="3">
    <source>
        <dbReference type="Google" id="ProtNLM"/>
    </source>
</evidence>
<accession>A0A963YRS3</accession>
<proteinExistence type="predicted"/>
<comment type="caution">
    <text evidence="1">The sequence shown here is derived from an EMBL/GenBank/DDBJ whole genome shotgun (WGS) entry which is preliminary data.</text>
</comment>
<name>A0A963YRS3_9PROT</name>
<dbReference type="Gene3D" id="2.160.20.160">
    <property type="match status" value="1"/>
</dbReference>
<keyword evidence="2" id="KW-1185">Reference proteome</keyword>
<gene>
    <name evidence="1" type="ORF">ASILVAE211_11355</name>
</gene>
<dbReference type="InterPro" id="IPR011049">
    <property type="entry name" value="Serralysin-like_metalloprot_C"/>
</dbReference>
<evidence type="ECO:0000313" key="2">
    <source>
        <dbReference type="Proteomes" id="UP000708298"/>
    </source>
</evidence>
<reference evidence="1" key="2">
    <citation type="submission" date="2021-01" db="EMBL/GenBank/DDBJ databases">
        <authorList>
            <person name="Mieszkin S."/>
            <person name="Pouder E."/>
            <person name="Alain K."/>
        </authorList>
    </citation>
    <scope>NUCLEOTIDE SEQUENCE</scope>
    <source>
        <strain evidence="1">HW T2.11</strain>
    </source>
</reference>
<dbReference type="Proteomes" id="UP000708298">
    <property type="component" value="Unassembled WGS sequence"/>
</dbReference>
<organism evidence="1 2">
    <name type="scientific">Acidisoma silvae</name>
    <dbReference type="NCBI Taxonomy" id="2802396"/>
    <lineage>
        <taxon>Bacteria</taxon>
        <taxon>Pseudomonadati</taxon>
        <taxon>Pseudomonadota</taxon>
        <taxon>Alphaproteobacteria</taxon>
        <taxon>Acetobacterales</taxon>
        <taxon>Acidocellaceae</taxon>
        <taxon>Acidisoma</taxon>
    </lineage>
</organism>
<reference evidence="1" key="1">
    <citation type="journal article" date="2021" name="Microorganisms">
        <title>Acidisoma silvae sp. nov. and Acidisomacellulosilytica sp. nov., Two Acidophilic Bacteria Isolated from Decaying Wood, Hydrolyzing Cellulose and Producing Poly-3-hydroxybutyrate.</title>
        <authorList>
            <person name="Mieszkin S."/>
            <person name="Pouder E."/>
            <person name="Uroz S."/>
            <person name="Simon-Colin C."/>
            <person name="Alain K."/>
        </authorList>
    </citation>
    <scope>NUCLEOTIDE SEQUENCE</scope>
    <source>
        <strain evidence="1">HW T2.11</strain>
    </source>
</reference>
<dbReference type="RefSeq" id="WP_227321441.1">
    <property type="nucleotide sequence ID" value="NZ_JAESVB010000004.1"/>
</dbReference>
<dbReference type="PRINTS" id="PR00313">
    <property type="entry name" value="CABNDNGRPT"/>
</dbReference>
<dbReference type="SUPFAM" id="SSF51120">
    <property type="entry name" value="beta-Roll"/>
    <property type="match status" value="2"/>
</dbReference>
<protein>
    <recommendedName>
        <fullName evidence="3">Calcium-binding protein</fullName>
    </recommendedName>
</protein>
<dbReference type="AlphaFoldDB" id="A0A963YRS3"/>
<sequence length="307" mass="29539">MSDIMTVNGGSIPSNFSAGFAQTAFLSFFNPSTIVTQISGAGSFVVNDGTFPSPTAIMASEVAVTLSGANAIAITGASDTVTAGGSSPYQAFLNGGGSNVLNTGSGQSTVFASSGSATINAGAGSTTVEGSSGSLAFNGGSSSNDLVFAGSGFASMDGGSGGNDTLVGGSFATFINLSGASQDDFAVAGTGITVIDASQTTGGLTISTNPSGVGVLSAIMGSGADTFVGGGTTHTVVQGGSGADVFLFLSNGLPGADTILGFSAKDNIGFEPGLTIKGEAVGTMGDVITLSDGTTITLSGVDHKLFS</sequence>
<dbReference type="EMBL" id="JAESVB010000004">
    <property type="protein sequence ID" value="MCB8875782.1"/>
    <property type="molecule type" value="Genomic_DNA"/>
</dbReference>